<sequence length="148" mass="15613">MNNIRKTKNGFSLIELLLVVAIITIIAASSAPFISRFLTANNLEVAANKVVSTVRKSQAYAMASKGSATWGFCKMGNNIRLYSGSCSTPTHHEDFDVSKVTVSGLSDISFSGIPGKRGEPSQALTITISNDVGVKTVSINNAGGMTIN</sequence>
<name>A0A0G0N551_9BACT</name>
<dbReference type="Proteomes" id="UP000034246">
    <property type="component" value="Unassembled WGS sequence"/>
</dbReference>
<dbReference type="EMBL" id="LBWP01000018">
    <property type="protein sequence ID" value="KKR10538.1"/>
    <property type="molecule type" value="Genomic_DNA"/>
</dbReference>
<dbReference type="STRING" id="1618550.UT39_C0018G0011"/>
<dbReference type="NCBIfam" id="TIGR02532">
    <property type="entry name" value="IV_pilin_GFxxxE"/>
    <property type="match status" value="1"/>
</dbReference>
<protein>
    <submittedName>
        <fullName evidence="2">Uncharacterized protein</fullName>
    </submittedName>
</protein>
<dbReference type="InterPro" id="IPR045584">
    <property type="entry name" value="Pilin-like"/>
</dbReference>
<organism evidence="2 3">
    <name type="scientific">Candidatus Woesebacteria bacterium GW2011_GWA1_39_21</name>
    <dbReference type="NCBI Taxonomy" id="1618550"/>
    <lineage>
        <taxon>Bacteria</taxon>
        <taxon>Candidatus Woeseibacteriota</taxon>
    </lineage>
</organism>
<dbReference type="InterPro" id="IPR012902">
    <property type="entry name" value="N_methyl_site"/>
</dbReference>
<keyword evidence="1" id="KW-0812">Transmembrane</keyword>
<feature type="transmembrane region" description="Helical" evidence="1">
    <location>
        <begin position="12"/>
        <end position="34"/>
    </location>
</feature>
<keyword evidence="1" id="KW-0472">Membrane</keyword>
<evidence type="ECO:0000313" key="3">
    <source>
        <dbReference type="Proteomes" id="UP000034246"/>
    </source>
</evidence>
<dbReference type="SUPFAM" id="SSF54523">
    <property type="entry name" value="Pili subunits"/>
    <property type="match status" value="1"/>
</dbReference>
<proteinExistence type="predicted"/>
<comment type="caution">
    <text evidence="2">The sequence shown here is derived from an EMBL/GenBank/DDBJ whole genome shotgun (WGS) entry which is preliminary data.</text>
</comment>
<dbReference type="Pfam" id="PF07963">
    <property type="entry name" value="N_methyl"/>
    <property type="match status" value="1"/>
</dbReference>
<keyword evidence="1" id="KW-1133">Transmembrane helix</keyword>
<gene>
    <name evidence="2" type="ORF">UT39_C0018G0011</name>
</gene>
<accession>A0A0G0N551</accession>
<dbReference type="Gene3D" id="3.30.700.10">
    <property type="entry name" value="Glycoprotein, Type 4 Pilin"/>
    <property type="match status" value="1"/>
</dbReference>
<evidence type="ECO:0000313" key="2">
    <source>
        <dbReference type="EMBL" id="KKR10538.1"/>
    </source>
</evidence>
<evidence type="ECO:0000256" key="1">
    <source>
        <dbReference type="SAM" id="Phobius"/>
    </source>
</evidence>
<reference evidence="2 3" key="1">
    <citation type="journal article" date="2015" name="Nature">
        <title>rRNA introns, odd ribosomes, and small enigmatic genomes across a large radiation of phyla.</title>
        <authorList>
            <person name="Brown C.T."/>
            <person name="Hug L.A."/>
            <person name="Thomas B.C."/>
            <person name="Sharon I."/>
            <person name="Castelle C.J."/>
            <person name="Singh A."/>
            <person name="Wilkins M.J."/>
            <person name="Williams K.H."/>
            <person name="Banfield J.F."/>
        </authorList>
    </citation>
    <scope>NUCLEOTIDE SEQUENCE [LARGE SCALE GENOMIC DNA]</scope>
</reference>
<dbReference type="AlphaFoldDB" id="A0A0G0N551"/>